<evidence type="ECO:0000313" key="1">
    <source>
        <dbReference type="EMBL" id="QEG12704.1"/>
    </source>
</evidence>
<dbReference type="Proteomes" id="UP000323544">
    <property type="component" value="Segment"/>
</dbReference>
<gene>
    <name evidence="1" type="ORF">POTTS_94</name>
</gene>
<accession>A0A5B9NEL9</accession>
<proteinExistence type="predicted"/>
<sequence>MILVRNDTVKEAKMPPPKSFKDTFLYKVLTCESSLTIRPINESLLRHRQHNHGME</sequence>
<reference evidence="1 2" key="1">
    <citation type="submission" date="2019-04" db="EMBL/GenBank/DDBJ databases">
        <authorList>
            <person name="Potts E."/>
            <person name="Thurgood T.L."/>
            <person name="Sharma R."/>
            <person name="Urrea L."/>
            <person name="Arens D.K."/>
            <person name="Kruger J.L."/>
            <person name="Thompson D.W."/>
            <person name="Grose J.H."/>
        </authorList>
    </citation>
    <scope>NUCLEOTIDE SEQUENCE [LARGE SCALE GENOMIC DNA]</scope>
</reference>
<evidence type="ECO:0000313" key="2">
    <source>
        <dbReference type="Proteomes" id="UP000323544"/>
    </source>
</evidence>
<dbReference type="EMBL" id="MN013081">
    <property type="protein sequence ID" value="QEG12704.1"/>
    <property type="molecule type" value="Genomic_DNA"/>
</dbReference>
<organism evidence="1 2">
    <name type="scientific">Klebsiella phage vB_KpnM_Potts1</name>
    <dbReference type="NCBI Taxonomy" id="2591366"/>
    <lineage>
        <taxon>Viruses</taxon>
        <taxon>Duplodnaviria</taxon>
        <taxon>Heunggongvirae</taxon>
        <taxon>Uroviricota</taxon>
        <taxon>Caudoviricetes</taxon>
        <taxon>Marfavirus</taxon>
        <taxon>Marfavirus F48</taxon>
    </lineage>
</organism>
<name>A0A5B9NEL9_9CAUD</name>
<protein>
    <submittedName>
        <fullName evidence="1">Uncharacterized protein</fullName>
    </submittedName>
</protein>